<keyword evidence="5" id="KW-1185">Reference proteome</keyword>
<comment type="caution">
    <text evidence="4">The sequence shown here is derived from an EMBL/GenBank/DDBJ whole genome shotgun (WGS) entry which is preliminary data.</text>
</comment>
<keyword evidence="2" id="KW-0812">Transmembrane</keyword>
<proteinExistence type="predicted"/>
<dbReference type="Proteomes" id="UP000634229">
    <property type="component" value="Unassembled WGS sequence"/>
</dbReference>
<reference evidence="4 5" key="1">
    <citation type="submission" date="2021-01" db="EMBL/GenBank/DDBJ databases">
        <title>WGS of actinomycetes isolated from Thailand.</title>
        <authorList>
            <person name="Thawai C."/>
        </authorList>
    </citation>
    <scope>NUCLEOTIDE SEQUENCE [LARGE SCALE GENOMIC DNA]</scope>
    <source>
        <strain evidence="4 5">CA1R205</strain>
    </source>
</reference>
<feature type="domain" description="DUF4190" evidence="3">
    <location>
        <begin position="164"/>
        <end position="228"/>
    </location>
</feature>
<evidence type="ECO:0000313" key="5">
    <source>
        <dbReference type="Proteomes" id="UP000634229"/>
    </source>
</evidence>
<feature type="compositionally biased region" description="Pro residues" evidence="1">
    <location>
        <begin position="63"/>
        <end position="96"/>
    </location>
</feature>
<dbReference type="InterPro" id="IPR025241">
    <property type="entry name" value="DUF4190"/>
</dbReference>
<sequence>MAEQHDQPSPQDGTGGPPESGRPRQPEPRDRDPWAPPAQRVPLDKPVPPPSVADQPTVTSAPGLPPLPPQQQPPGAPPSATPPGAVPPPPPAPTGPGTPSAYPGGPYGAAGYGAQATPYAGAPSYGQPAPYGVPGYGHPGMGHPGPAGPYPPGAGYLPNNGNGTAALVLGIIGAALFFSIVLSVILGVLAIVFGALGRTKAATGEATNGGMALAGLILGVIAVVASVVMVFVYIAADEDDDDPYDPYDDTAAVLVLPSAGSPLSVAGMSR</sequence>
<protein>
    <submittedName>
        <fullName evidence="4">DUF4190 domain-containing protein</fullName>
    </submittedName>
</protein>
<name>A0ABS1NME4_9ACTN</name>
<feature type="region of interest" description="Disordered" evidence="1">
    <location>
        <begin position="1"/>
        <end position="102"/>
    </location>
</feature>
<feature type="compositionally biased region" description="Basic and acidic residues" evidence="1">
    <location>
        <begin position="21"/>
        <end position="33"/>
    </location>
</feature>
<feature type="transmembrane region" description="Helical" evidence="2">
    <location>
        <begin position="209"/>
        <end position="236"/>
    </location>
</feature>
<evidence type="ECO:0000259" key="3">
    <source>
        <dbReference type="Pfam" id="PF13828"/>
    </source>
</evidence>
<evidence type="ECO:0000256" key="1">
    <source>
        <dbReference type="SAM" id="MobiDB-lite"/>
    </source>
</evidence>
<dbReference type="Pfam" id="PF13828">
    <property type="entry name" value="DUF4190"/>
    <property type="match status" value="1"/>
</dbReference>
<dbReference type="EMBL" id="JAERRF010000026">
    <property type="protein sequence ID" value="MBL1101267.1"/>
    <property type="molecule type" value="Genomic_DNA"/>
</dbReference>
<gene>
    <name evidence="4" type="ORF">JK363_32330</name>
</gene>
<dbReference type="RefSeq" id="WP_201880772.1">
    <property type="nucleotide sequence ID" value="NZ_JAERRF010000026.1"/>
</dbReference>
<feature type="transmembrane region" description="Helical" evidence="2">
    <location>
        <begin position="167"/>
        <end position="197"/>
    </location>
</feature>
<keyword evidence="2" id="KW-0472">Membrane</keyword>
<accession>A0ABS1NME4</accession>
<evidence type="ECO:0000256" key="2">
    <source>
        <dbReference type="SAM" id="Phobius"/>
    </source>
</evidence>
<organism evidence="4 5">
    <name type="scientific">Streptomyces coffeae</name>
    <dbReference type="NCBI Taxonomy" id="621382"/>
    <lineage>
        <taxon>Bacteria</taxon>
        <taxon>Bacillati</taxon>
        <taxon>Actinomycetota</taxon>
        <taxon>Actinomycetes</taxon>
        <taxon>Kitasatosporales</taxon>
        <taxon>Streptomycetaceae</taxon>
        <taxon>Streptomyces</taxon>
    </lineage>
</organism>
<keyword evidence="2" id="KW-1133">Transmembrane helix</keyword>
<evidence type="ECO:0000313" key="4">
    <source>
        <dbReference type="EMBL" id="MBL1101267.1"/>
    </source>
</evidence>